<evidence type="ECO:0008006" key="3">
    <source>
        <dbReference type="Google" id="ProtNLM"/>
    </source>
</evidence>
<accession>A0ABP7SD55</accession>
<sequence>MAKASLTQRDHHTPGSRLTLTKQDVYAVRVETQRRAGGDAVITAGLARSHGAPGGSLAGQRFVALLLLVGSEEGRNLAGWQRVPAWASTEPGSQECSDAAALGTVPGCTAL</sequence>
<comment type="caution">
    <text evidence="1">The sequence shown here is derived from an EMBL/GenBank/DDBJ whole genome shotgun (WGS) entry which is preliminary data.</text>
</comment>
<keyword evidence="2" id="KW-1185">Reference proteome</keyword>
<gene>
    <name evidence="1" type="ORF">GCM10022247_35470</name>
</gene>
<organism evidence="1 2">
    <name type="scientific">Allokutzneria multivorans</name>
    <dbReference type="NCBI Taxonomy" id="1142134"/>
    <lineage>
        <taxon>Bacteria</taxon>
        <taxon>Bacillati</taxon>
        <taxon>Actinomycetota</taxon>
        <taxon>Actinomycetes</taxon>
        <taxon>Pseudonocardiales</taxon>
        <taxon>Pseudonocardiaceae</taxon>
        <taxon>Allokutzneria</taxon>
    </lineage>
</organism>
<dbReference type="EMBL" id="BAABAL010000012">
    <property type="protein sequence ID" value="GAA4010211.1"/>
    <property type="molecule type" value="Genomic_DNA"/>
</dbReference>
<protein>
    <recommendedName>
        <fullName evidence="3">Transposase</fullName>
    </recommendedName>
</protein>
<name>A0ABP7SD55_9PSEU</name>
<dbReference type="Proteomes" id="UP001501747">
    <property type="component" value="Unassembled WGS sequence"/>
</dbReference>
<reference evidence="2" key="1">
    <citation type="journal article" date="2019" name="Int. J. Syst. Evol. Microbiol.">
        <title>The Global Catalogue of Microorganisms (GCM) 10K type strain sequencing project: providing services to taxonomists for standard genome sequencing and annotation.</title>
        <authorList>
            <consortium name="The Broad Institute Genomics Platform"/>
            <consortium name="The Broad Institute Genome Sequencing Center for Infectious Disease"/>
            <person name="Wu L."/>
            <person name="Ma J."/>
        </authorList>
    </citation>
    <scope>NUCLEOTIDE SEQUENCE [LARGE SCALE GENOMIC DNA]</scope>
    <source>
        <strain evidence="2">JCM 17342</strain>
    </source>
</reference>
<evidence type="ECO:0000313" key="1">
    <source>
        <dbReference type="EMBL" id="GAA4010211.1"/>
    </source>
</evidence>
<proteinExistence type="predicted"/>
<evidence type="ECO:0000313" key="2">
    <source>
        <dbReference type="Proteomes" id="UP001501747"/>
    </source>
</evidence>